<feature type="domain" description="Globin" evidence="8">
    <location>
        <begin position="2"/>
        <end position="142"/>
    </location>
</feature>
<dbReference type="PRINTS" id="PR00612">
    <property type="entry name" value="ALPHAHAEM"/>
</dbReference>
<sequence>MSLSEDDKAHVKGIWTHVCSHAEEFGAEAIYRMFAVYPSSKTYFPHFDMSAGSEQIRQHGKRVVTALSDAVAHLDNVGGTLSKLSDLHAQKLRVDPVNFRYLAQCLLVTIAVHCRGLMTAEVLVSLDKFLTLVGKVLTSKYR</sequence>
<evidence type="ECO:0000256" key="5">
    <source>
        <dbReference type="ARBA" id="ARBA00022723"/>
    </source>
</evidence>
<evidence type="ECO:0000256" key="7">
    <source>
        <dbReference type="RuleBase" id="RU000356"/>
    </source>
</evidence>
<keyword evidence="5" id="KW-0479">Metal-binding</keyword>
<dbReference type="PRINTS" id="PR00815">
    <property type="entry name" value="PIHAEM"/>
</dbReference>
<evidence type="ECO:0000256" key="3">
    <source>
        <dbReference type="ARBA" id="ARBA00022617"/>
    </source>
</evidence>
<dbReference type="Pfam" id="PF00042">
    <property type="entry name" value="Globin"/>
    <property type="match status" value="1"/>
</dbReference>
<reference evidence="10" key="1">
    <citation type="submission" date="2025-08" db="UniProtKB">
        <authorList>
            <consortium name="RefSeq"/>
        </authorList>
    </citation>
    <scope>IDENTIFICATION</scope>
</reference>
<comment type="similarity">
    <text evidence="1 7">Belongs to the globin family.</text>
</comment>
<evidence type="ECO:0000256" key="4">
    <source>
        <dbReference type="ARBA" id="ARBA00022621"/>
    </source>
</evidence>
<dbReference type="PANTHER" id="PTHR11442">
    <property type="entry name" value="HEMOGLOBIN FAMILY MEMBER"/>
    <property type="match status" value="1"/>
</dbReference>
<evidence type="ECO:0000259" key="8">
    <source>
        <dbReference type="PROSITE" id="PS01033"/>
    </source>
</evidence>
<keyword evidence="6" id="KW-0408">Iron</keyword>
<evidence type="ECO:0000256" key="1">
    <source>
        <dbReference type="ARBA" id="ARBA00008705"/>
    </source>
</evidence>
<gene>
    <name evidence="10" type="primary">LOC107109305</name>
</gene>
<evidence type="ECO:0000256" key="6">
    <source>
        <dbReference type="ARBA" id="ARBA00023004"/>
    </source>
</evidence>
<accession>A0ABM1JVA0</accession>
<dbReference type="InterPro" id="IPR050056">
    <property type="entry name" value="Hemoglobin_oxygen_transport"/>
</dbReference>
<dbReference type="InterPro" id="IPR002339">
    <property type="entry name" value="Hemoglobin_pi"/>
</dbReference>
<dbReference type="CDD" id="cd08927">
    <property type="entry name" value="Hb-alpha-like"/>
    <property type="match status" value="1"/>
</dbReference>
<dbReference type="InterPro" id="IPR000971">
    <property type="entry name" value="Globin"/>
</dbReference>
<evidence type="ECO:0000313" key="10">
    <source>
        <dbReference type="RefSeq" id="XP_015265387.1"/>
    </source>
</evidence>
<dbReference type="InterPro" id="IPR012292">
    <property type="entry name" value="Globin/Proto"/>
</dbReference>
<dbReference type="SUPFAM" id="SSF46458">
    <property type="entry name" value="Globin-like"/>
    <property type="match status" value="1"/>
</dbReference>
<evidence type="ECO:0000313" key="9">
    <source>
        <dbReference type="Proteomes" id="UP000694871"/>
    </source>
</evidence>
<keyword evidence="9" id="KW-1185">Reference proteome</keyword>
<dbReference type="PROSITE" id="PS01033">
    <property type="entry name" value="GLOBIN"/>
    <property type="match status" value="1"/>
</dbReference>
<dbReference type="RefSeq" id="XP_015265387.1">
    <property type="nucleotide sequence ID" value="XM_015409901.1"/>
</dbReference>
<keyword evidence="2 7" id="KW-0813">Transport</keyword>
<organism evidence="9 10">
    <name type="scientific">Gekko japonicus</name>
    <name type="common">Schlegel's Japanese gecko</name>
    <dbReference type="NCBI Taxonomy" id="146911"/>
    <lineage>
        <taxon>Eukaryota</taxon>
        <taxon>Metazoa</taxon>
        <taxon>Chordata</taxon>
        <taxon>Craniata</taxon>
        <taxon>Vertebrata</taxon>
        <taxon>Euteleostomi</taxon>
        <taxon>Lepidosauria</taxon>
        <taxon>Squamata</taxon>
        <taxon>Bifurcata</taxon>
        <taxon>Gekkota</taxon>
        <taxon>Gekkonidae</taxon>
        <taxon>Gekkoninae</taxon>
        <taxon>Gekko</taxon>
    </lineage>
</organism>
<dbReference type="InterPro" id="IPR002338">
    <property type="entry name" value="Hemoglobin_a-typ"/>
</dbReference>
<dbReference type="GeneID" id="107109305"/>
<protein>
    <submittedName>
        <fullName evidence="10">Hemoglobin subunit alpha-A-like</fullName>
    </submittedName>
</protein>
<evidence type="ECO:0000256" key="2">
    <source>
        <dbReference type="ARBA" id="ARBA00022448"/>
    </source>
</evidence>
<keyword evidence="3 7" id="KW-0349">Heme</keyword>
<dbReference type="InterPro" id="IPR009050">
    <property type="entry name" value="Globin-like_sf"/>
</dbReference>
<proteinExistence type="inferred from homology"/>
<name>A0ABM1JVA0_GEKJA</name>
<dbReference type="Proteomes" id="UP000694871">
    <property type="component" value="Unplaced"/>
</dbReference>
<dbReference type="Gene3D" id="1.10.490.10">
    <property type="entry name" value="Globins"/>
    <property type="match status" value="1"/>
</dbReference>
<dbReference type="PANTHER" id="PTHR11442:SF48">
    <property type="entry name" value="HEMOGLOBIN SUBUNIT ALPHA"/>
    <property type="match status" value="1"/>
</dbReference>
<keyword evidence="4 7" id="KW-0561">Oxygen transport</keyword>